<dbReference type="Proteomes" id="UP000049127">
    <property type="component" value="Unassembled WGS sequence"/>
</dbReference>
<dbReference type="eggNOG" id="COG3212">
    <property type="taxonomic scope" value="Bacteria"/>
</dbReference>
<evidence type="ECO:0000313" key="7">
    <source>
        <dbReference type="Proteomes" id="UP000049685"/>
    </source>
</evidence>
<protein>
    <submittedName>
        <fullName evidence="4">Cell surface peptidase</fullName>
    </submittedName>
    <submittedName>
        <fullName evidence="2">Peptidase propeptide and YPEB domain protein</fullName>
    </submittedName>
</protein>
<proteinExistence type="predicted"/>
<dbReference type="Proteomes" id="UP000032811">
    <property type="component" value="Chromosome 1"/>
</dbReference>
<sequence length="188" mass="21112">MKMNKALIIGLGLVIVCGAGVSYSLAKDDKSEYLTKEQAKSIVLEKVPDGKILEFAYNNEDNNPKYDSKVVKDNIKYEVDVDAETGDIVNFSQEVLKETNKDKTPDKLISEDKAMDIMLQKVPKATVQSFDFDKDGKEPEYEGVLVKADTKYEITVDAKSGNIKEFSHEKIKVKDTNDDQYGDIKLDD</sequence>
<name>A0A0A1SGI8_PARSO</name>
<evidence type="ECO:0000259" key="1">
    <source>
        <dbReference type="Pfam" id="PF03413"/>
    </source>
</evidence>
<reference evidence="6 7" key="2">
    <citation type="submission" date="2015-01" db="EMBL/GenBank/DDBJ databases">
        <authorList>
            <person name="Aslett A.Martin."/>
            <person name="De Silva Nishadi"/>
        </authorList>
    </citation>
    <scope>NUCLEOTIDE SEQUENCE [LARGE SCALE GENOMIC DNA]</scope>
    <source>
        <strain evidence="4 6">R28058</strain>
        <strain evidence="7">UMC4404</strain>
    </source>
</reference>
<evidence type="ECO:0000313" key="3">
    <source>
        <dbReference type="EMBL" id="CEO33075.1"/>
    </source>
</evidence>
<gene>
    <name evidence="2" type="ORF">ATCC9714_13381</name>
    <name evidence="4" type="ORF">R28058_10251</name>
    <name evidence="3" type="ORF">UMC4404_10551</name>
</gene>
<dbReference type="EMBL" id="CEKZ01000003">
    <property type="protein sequence ID" value="CEQ03292.1"/>
    <property type="molecule type" value="Genomic_DNA"/>
</dbReference>
<dbReference type="KEGG" id="psor:RSJ16_08055"/>
<keyword evidence="5" id="KW-1185">Reference proteome</keyword>
<dbReference type="Gene3D" id="3.10.450.40">
    <property type="match status" value="2"/>
</dbReference>
<dbReference type="InterPro" id="IPR025711">
    <property type="entry name" value="PepSY"/>
</dbReference>
<dbReference type="Proteomes" id="UP000049685">
    <property type="component" value="Unassembled WGS sequence"/>
</dbReference>
<dbReference type="PATRIC" id="fig|1505.7.peg.1296"/>
<accession>A0A0A1SGI8</accession>
<evidence type="ECO:0000313" key="6">
    <source>
        <dbReference type="Proteomes" id="UP000049127"/>
    </source>
</evidence>
<evidence type="ECO:0000313" key="2">
    <source>
        <dbReference type="EMBL" id="CEJ73450.1"/>
    </source>
</evidence>
<dbReference type="EMBL" id="LN679998">
    <property type="protein sequence ID" value="CEJ73450.1"/>
    <property type="molecule type" value="Genomic_DNA"/>
</dbReference>
<feature type="domain" description="PepSY" evidence="1">
    <location>
        <begin position="109"/>
        <end position="163"/>
    </location>
</feature>
<reference evidence="2 5" key="1">
    <citation type="submission" date="2014-11" db="EMBL/GenBank/DDBJ databases">
        <authorList>
            <person name="Aslett M.A."/>
            <person name="De Silva N."/>
        </authorList>
    </citation>
    <scope>NUCLEOTIDE SEQUENCE [LARGE SCALE GENOMIC DNA]</scope>
    <source>
        <strain evidence="2 5">ATCC9714</strain>
        <strain evidence="3">UMC4404</strain>
    </source>
</reference>
<evidence type="ECO:0000313" key="4">
    <source>
        <dbReference type="EMBL" id="CEQ03292.1"/>
    </source>
</evidence>
<evidence type="ECO:0000313" key="5">
    <source>
        <dbReference type="Proteomes" id="UP000032811"/>
    </source>
</evidence>
<dbReference type="Pfam" id="PF03413">
    <property type="entry name" value="PepSY"/>
    <property type="match status" value="2"/>
</dbReference>
<dbReference type="EMBL" id="CDNY01000003">
    <property type="protein sequence ID" value="CEO33075.1"/>
    <property type="molecule type" value="Genomic_DNA"/>
</dbReference>
<dbReference type="AlphaFoldDB" id="A0A0A1SGI8"/>
<dbReference type="OrthoDB" id="9780101at2"/>
<feature type="domain" description="PepSY" evidence="1">
    <location>
        <begin position="34"/>
        <end position="89"/>
    </location>
</feature>
<organism evidence="4 6">
    <name type="scientific">Paraclostridium sordellii</name>
    <name type="common">Clostridium sordellii</name>
    <dbReference type="NCBI Taxonomy" id="1505"/>
    <lineage>
        <taxon>Bacteria</taxon>
        <taxon>Bacillati</taxon>
        <taxon>Bacillota</taxon>
        <taxon>Clostridia</taxon>
        <taxon>Peptostreptococcales</taxon>
        <taxon>Peptostreptococcaceae</taxon>
        <taxon>Paraclostridium</taxon>
    </lineage>
</organism>
<dbReference type="GeneID" id="97537199"/>
<dbReference type="RefSeq" id="WP_021130045.1">
    <property type="nucleotide sequence ID" value="NZ_BDJI01000002.1"/>
</dbReference>